<evidence type="ECO:0000313" key="3">
    <source>
        <dbReference type="EMBL" id="AFD56014.1"/>
    </source>
</evidence>
<dbReference type="HOGENOM" id="CLU_004058_0_0_10"/>
<dbReference type="Pfam" id="PF18962">
    <property type="entry name" value="Por_Secre_tail"/>
    <property type="match status" value="1"/>
</dbReference>
<evidence type="ECO:0000259" key="2">
    <source>
        <dbReference type="Pfam" id="PF18962"/>
    </source>
</evidence>
<proteinExistence type="predicted"/>
<dbReference type="GeneID" id="93717952"/>
<evidence type="ECO:0000313" key="4">
    <source>
        <dbReference type="Proteomes" id="UP000010093"/>
    </source>
</evidence>
<dbReference type="RefSeq" id="WP_004918134.1">
    <property type="nucleotide sequence ID" value="NC_014738.1"/>
</dbReference>
<dbReference type="KEGG" id="rai:RA0C_1098"/>
<evidence type="ECO:0000256" key="1">
    <source>
        <dbReference type="ARBA" id="ARBA00022729"/>
    </source>
</evidence>
<gene>
    <name evidence="3" type="ORF">RA0C_1098</name>
</gene>
<sequence>MKISNIFATCLYLLTAIFSYGQIPSSSKFEIIPVNDSTFHFKSTYDNNDTYYWEFNDGVKTIVSIEKNPIVHFSSFNKIISKLTTESAFGRETSKREIYKLKEQYFNLSTGIDKNGSPLNDSGELDNNWNYVSSNGEKSTPYTRYAMSGWSSPITNNKSGVSNWITAGRTTTGYHYYHSRVFSVPNNTNAVLNLRSLSFVRGWTYLVKINDDNSEIENEITKTSWLSDGAKGWLNSRNPEVENYLIPSGKYYIKVKAYTNNSSQRQAINVNTSIRYEKNIYISDLETVESTVSKDYKLAPNSYIFDVDSENDGLYIPVKKAYEIWASASIPTGINQPINDTNKKLSAFVYWEDISGLIKSNIDYRLNLIGNSQSSVIEVPINKTVGKGNAVISFHIGENGNSTDPIYWSWHVWVTDNPYNGSKHRQGFEARQLEDGSTEIIPDEDWGWMDRNLGSTNNSFGKGLWKKSEGLLYQWGRKDPIPPLVTNMDDFYEIEGIIGKVRHPNAKYQNGAKTINDFTINSSSPQKFKNQLIKSIQNPLSLLYINLNYNNNPNLPYNWFGDTDNPNFPNYRLARLNLWSDNSKGISNEIDANADSSIKPYQTKSYFDPCPNGWRMPSVLVSHTTSDGWGTKDLGIRLDYSPFGFKTNITTKTFEMLKHHIIKPTNENVPSYMKGIKVYNKIGFDLTDVNEKNMGIFPGTGFIAKNKSYTDTHETYLWTATMMSWYYSNKTPHVEARSLRLVPDGDQKYIVDPRFPNVHGLFYYFPLSKNSTSDALACRCIKDPLYNINNYNFPTIYFKSTNNKIIYKEGLNNPNTYNVTKSNNEQVIEIPVSKAFSVYNQILSDNEILELGDLKANVFWTTNKDLIQNISINTPNSNLENLKNTKIVVKISPNQSGNALISLHNRSIKNPIYWSWHIWVSDTDIKPLPPYTTEPIDSTITNYVNYAQNNLSITTEFMDRNLGALNSFPTLQNPNNISEQEIYNISTSGGLLYQYGRKDPLPSFETPDGKNYHIYTSSHDNVSDKNTYIKIDKDSYSRDYTIEYNTYSKSILSTDKKYQKLRKNIIFSIRNPLSYMIPSNYNNLYILGTDWVSDEPNEAHNRWGHSGDKSVFDPCPYGWKIPNIISGSSDVAFQKGTTPWYKKGISEADYKTPINSYNGNTIKLNNKIIGYTFPSDYSIGNYSFIGIKGFRGNSIPISQNPSQHYSGVWSSGFSSHYKGFANGILFDNILNSMQIKRDFDPYMALNVRCVKYEKEPLIFNISFPHVINNQQSKLIDNKNNITIHPNPTQDVVFISIQQFEYKIINTSGAVIKHGYENSSKVDFSNLPSGAYILHIKNGIEKSFKIIKK</sequence>
<protein>
    <recommendedName>
        <fullName evidence="2">Secretion system C-terminal sorting domain-containing protein</fullName>
    </recommendedName>
</protein>
<keyword evidence="1" id="KW-0732">Signal</keyword>
<dbReference type="KEGG" id="ran:Riean_0851"/>
<dbReference type="EMBL" id="CP003388">
    <property type="protein sequence ID" value="AFD56014.1"/>
    <property type="molecule type" value="Genomic_DNA"/>
</dbReference>
<name>E4TBW6_RIEAD</name>
<accession>E4TBW6</accession>
<reference evidence="3 4" key="1">
    <citation type="journal article" date="2012" name="J. Bacteriol.">
        <title>Complete genome sequence of Riemerella anatipestifer reference strain.</title>
        <authorList>
            <person name="Wang X."/>
            <person name="Zhu D."/>
            <person name="Wang M."/>
            <person name="Cheng A."/>
            <person name="Jia R."/>
            <person name="Zhou Y."/>
            <person name="Chen Z."/>
            <person name="Luo Q."/>
            <person name="Liu F."/>
            <person name="Wang Y."/>
            <person name="Chen X.Y."/>
        </authorList>
    </citation>
    <scope>NUCLEOTIDE SEQUENCE [LARGE SCALE GENOMIC DNA]</scope>
    <source>
        <strain evidence="4">DSM 15868</strain>
    </source>
</reference>
<dbReference type="PATRIC" id="fig|693978.17.peg.1097"/>
<dbReference type="InterPro" id="IPR026444">
    <property type="entry name" value="Secre_tail"/>
</dbReference>
<organism evidence="3 4">
    <name type="scientific">Riemerella anatipestifer (strain ATCC 11845 / DSM 15868 / JCM 9532 / NCTC 11014)</name>
    <dbReference type="NCBI Taxonomy" id="693978"/>
    <lineage>
        <taxon>Bacteria</taxon>
        <taxon>Pseudomonadati</taxon>
        <taxon>Bacteroidota</taxon>
        <taxon>Flavobacteriia</taxon>
        <taxon>Flavobacteriales</taxon>
        <taxon>Weeksellaceae</taxon>
        <taxon>Riemerella</taxon>
    </lineage>
</organism>
<feature type="domain" description="Secretion system C-terminal sorting" evidence="2">
    <location>
        <begin position="1283"/>
        <end position="1344"/>
    </location>
</feature>
<dbReference type="Proteomes" id="UP000010093">
    <property type="component" value="Chromosome"/>
</dbReference>